<dbReference type="Gene3D" id="1.10.10.10">
    <property type="entry name" value="Winged helix-like DNA-binding domain superfamily/Winged helix DNA-binding domain"/>
    <property type="match status" value="1"/>
</dbReference>
<evidence type="ECO:0000259" key="1">
    <source>
        <dbReference type="Pfam" id="PF04326"/>
    </source>
</evidence>
<dbReference type="InterPro" id="IPR036388">
    <property type="entry name" value="WH-like_DNA-bd_sf"/>
</dbReference>
<gene>
    <name evidence="2" type="ORF">COT42_01760</name>
</gene>
<dbReference type="Proteomes" id="UP000231343">
    <property type="component" value="Unassembled WGS sequence"/>
</dbReference>
<dbReference type="Gene3D" id="3.30.950.30">
    <property type="entry name" value="Schlafen, AAA domain"/>
    <property type="match status" value="1"/>
</dbReference>
<reference evidence="2 3" key="1">
    <citation type="submission" date="2017-09" db="EMBL/GenBank/DDBJ databases">
        <title>Depth-based differentiation of microbial function through sediment-hosted aquifers and enrichment of novel symbionts in the deep terrestrial subsurface.</title>
        <authorList>
            <person name="Probst A.J."/>
            <person name="Ladd B."/>
            <person name="Jarett J.K."/>
            <person name="Geller-Mcgrath D.E."/>
            <person name="Sieber C.M."/>
            <person name="Emerson J.B."/>
            <person name="Anantharaman K."/>
            <person name="Thomas B.C."/>
            <person name="Malmstrom R."/>
            <person name="Stieglmeier M."/>
            <person name="Klingl A."/>
            <person name="Woyke T."/>
            <person name="Ryan C.M."/>
            <person name="Banfield J.F."/>
        </authorList>
    </citation>
    <scope>NUCLEOTIDE SEQUENCE [LARGE SCALE GENOMIC DNA]</scope>
    <source>
        <strain evidence="2">CG08_land_8_20_14_0_20_45_16</strain>
    </source>
</reference>
<sequence length="207" mass="23265">MNWDDIITLLEQGEGQMVEFEKTVPSQDDIVREITAFSNADGGKIIYGLDDKNKHLVGAQIRDDLIGWLTGLAKNSIVPAANIEVEIIEKGQKKIVVISVPDGEDKPYRVDEICYIRDGNISRPAREEEEKEITNPWSGKGLNRRQIRAMQIMAEHGGITNRDFREAFGVSHKTAHIELILLVDKRLAVSEGAGRSTRYILTKQPEE</sequence>
<evidence type="ECO:0000313" key="2">
    <source>
        <dbReference type="EMBL" id="PIS31157.1"/>
    </source>
</evidence>
<protein>
    <recommendedName>
        <fullName evidence="1">Schlafen AlbA-2 domain-containing protein</fullName>
    </recommendedName>
</protein>
<dbReference type="EMBL" id="PEYM01000035">
    <property type="protein sequence ID" value="PIS31157.1"/>
    <property type="molecule type" value="Genomic_DNA"/>
</dbReference>
<dbReference type="InterPro" id="IPR038461">
    <property type="entry name" value="Schlafen_AlbA_2_dom_sf"/>
</dbReference>
<dbReference type="PANTHER" id="PTHR30595:SF6">
    <property type="entry name" value="SCHLAFEN ALBA-2 DOMAIN-CONTAINING PROTEIN"/>
    <property type="match status" value="1"/>
</dbReference>
<evidence type="ECO:0000313" key="3">
    <source>
        <dbReference type="Proteomes" id="UP000231343"/>
    </source>
</evidence>
<accession>A0A2H0Y338</accession>
<dbReference type="PANTHER" id="PTHR30595">
    <property type="entry name" value="GLPR-RELATED TRANSCRIPTIONAL REPRESSOR"/>
    <property type="match status" value="1"/>
</dbReference>
<dbReference type="AlphaFoldDB" id="A0A2H0Y338"/>
<dbReference type="InterPro" id="IPR007421">
    <property type="entry name" value="Schlafen_AlbA_2_dom"/>
</dbReference>
<feature type="domain" description="Schlafen AlbA-2" evidence="1">
    <location>
        <begin position="14"/>
        <end position="125"/>
    </location>
</feature>
<name>A0A2H0Y338_UNCSA</name>
<organism evidence="2 3">
    <name type="scientific">Candidatus Saganbacteria bacterium CG08_land_8_20_14_0_20_45_16</name>
    <dbReference type="NCBI Taxonomy" id="2014293"/>
    <lineage>
        <taxon>Bacteria</taxon>
        <taxon>Bacillati</taxon>
        <taxon>Saganbacteria</taxon>
    </lineage>
</organism>
<comment type="caution">
    <text evidence="2">The sequence shown here is derived from an EMBL/GenBank/DDBJ whole genome shotgun (WGS) entry which is preliminary data.</text>
</comment>
<dbReference type="Pfam" id="PF04326">
    <property type="entry name" value="SLFN_AlbA_2"/>
    <property type="match status" value="1"/>
</dbReference>
<proteinExistence type="predicted"/>
<dbReference type="SUPFAM" id="SSF46785">
    <property type="entry name" value="Winged helix' DNA-binding domain"/>
    <property type="match status" value="1"/>
</dbReference>
<dbReference type="InterPro" id="IPR036390">
    <property type="entry name" value="WH_DNA-bd_sf"/>
</dbReference>